<feature type="compositionally biased region" description="Acidic residues" evidence="7">
    <location>
        <begin position="813"/>
        <end position="826"/>
    </location>
</feature>
<dbReference type="Proteomes" id="UP001560019">
    <property type="component" value="Unassembled WGS sequence"/>
</dbReference>
<proteinExistence type="inferred from homology"/>
<reference evidence="13 14" key="1">
    <citation type="submission" date="2024-06" db="EMBL/GenBank/DDBJ databases">
        <title>Genome of Rhodovulum iodosum, a marine photoferrotroph.</title>
        <authorList>
            <person name="Bianchini G."/>
            <person name="Nikeleit V."/>
            <person name="Kappler A."/>
            <person name="Bryce C."/>
            <person name="Sanchez-Baracaldo P."/>
        </authorList>
    </citation>
    <scope>NUCLEOTIDE SEQUENCE [LARGE SCALE GENOMIC DNA]</scope>
    <source>
        <strain evidence="13 14">UT/N1</strain>
    </source>
</reference>
<feature type="domain" description="Mechanosensitive ion channel MscS" evidence="10">
    <location>
        <begin position="604"/>
        <end position="671"/>
    </location>
</feature>
<feature type="transmembrane region" description="Helical" evidence="8">
    <location>
        <begin position="246"/>
        <end position="267"/>
    </location>
</feature>
<evidence type="ECO:0000256" key="7">
    <source>
        <dbReference type="SAM" id="MobiDB-lite"/>
    </source>
</evidence>
<evidence type="ECO:0000313" key="13">
    <source>
        <dbReference type="EMBL" id="MEX5728545.1"/>
    </source>
</evidence>
<dbReference type="EMBL" id="JBEHHI010000002">
    <property type="protein sequence ID" value="MEX5728545.1"/>
    <property type="molecule type" value="Genomic_DNA"/>
</dbReference>
<feature type="transmembrane region" description="Helical" evidence="8">
    <location>
        <begin position="429"/>
        <end position="450"/>
    </location>
</feature>
<dbReference type="PANTHER" id="PTHR30347">
    <property type="entry name" value="POTASSIUM CHANNEL RELATED"/>
    <property type="match status" value="1"/>
</dbReference>
<feature type="transmembrane region" description="Helical" evidence="8">
    <location>
        <begin position="208"/>
        <end position="225"/>
    </location>
</feature>
<dbReference type="SUPFAM" id="SSF82861">
    <property type="entry name" value="Mechanosensitive channel protein MscS (YggB), transmembrane region"/>
    <property type="match status" value="1"/>
</dbReference>
<dbReference type="Gene3D" id="1.10.287.1260">
    <property type="match status" value="1"/>
</dbReference>
<feature type="region of interest" description="Disordered" evidence="7">
    <location>
        <begin position="774"/>
        <end position="826"/>
    </location>
</feature>
<name>A0ABV3XUS8_9RHOB</name>
<feature type="transmembrane region" description="Helical" evidence="8">
    <location>
        <begin position="470"/>
        <end position="493"/>
    </location>
</feature>
<evidence type="ECO:0000256" key="9">
    <source>
        <dbReference type="SAM" id="SignalP"/>
    </source>
</evidence>
<dbReference type="Gene3D" id="2.30.30.60">
    <property type="match status" value="1"/>
</dbReference>
<dbReference type="InterPro" id="IPR022249">
    <property type="entry name" value="DUF3772"/>
</dbReference>
<keyword evidence="4 8" id="KW-0812">Transmembrane</keyword>
<dbReference type="InterPro" id="IPR011066">
    <property type="entry name" value="MscS_channel_C_sf"/>
</dbReference>
<evidence type="ECO:0000256" key="5">
    <source>
        <dbReference type="ARBA" id="ARBA00022989"/>
    </source>
</evidence>
<gene>
    <name evidence="13" type="ORF">Ga0609869_001898</name>
</gene>
<dbReference type="Pfam" id="PF00924">
    <property type="entry name" value="MS_channel_2nd"/>
    <property type="match status" value="1"/>
</dbReference>
<dbReference type="Pfam" id="PF21082">
    <property type="entry name" value="MS_channel_3rd"/>
    <property type="match status" value="1"/>
</dbReference>
<feature type="transmembrane region" description="Helical" evidence="8">
    <location>
        <begin position="402"/>
        <end position="423"/>
    </location>
</feature>
<evidence type="ECO:0000256" key="3">
    <source>
        <dbReference type="ARBA" id="ARBA00022475"/>
    </source>
</evidence>
<evidence type="ECO:0000256" key="1">
    <source>
        <dbReference type="ARBA" id="ARBA00004651"/>
    </source>
</evidence>
<evidence type="ECO:0000259" key="11">
    <source>
        <dbReference type="Pfam" id="PF12607"/>
    </source>
</evidence>
<keyword evidence="14" id="KW-1185">Reference proteome</keyword>
<evidence type="ECO:0000259" key="12">
    <source>
        <dbReference type="Pfam" id="PF21082"/>
    </source>
</evidence>
<feature type="transmembrane region" description="Helical" evidence="8">
    <location>
        <begin position="355"/>
        <end position="373"/>
    </location>
</feature>
<evidence type="ECO:0000313" key="14">
    <source>
        <dbReference type="Proteomes" id="UP001560019"/>
    </source>
</evidence>
<dbReference type="PANTHER" id="PTHR30347:SF1">
    <property type="entry name" value="MECHANOSENSITIVE CHANNEL MSCK"/>
    <property type="match status" value="1"/>
</dbReference>
<feature type="transmembrane region" description="Helical" evidence="8">
    <location>
        <begin position="287"/>
        <end position="307"/>
    </location>
</feature>
<dbReference type="SUPFAM" id="SSF50182">
    <property type="entry name" value="Sm-like ribonucleoproteins"/>
    <property type="match status" value="1"/>
</dbReference>
<evidence type="ECO:0000256" key="8">
    <source>
        <dbReference type="SAM" id="Phobius"/>
    </source>
</evidence>
<dbReference type="PROSITE" id="PS01246">
    <property type="entry name" value="UPF0003"/>
    <property type="match status" value="1"/>
</dbReference>
<feature type="transmembrane region" description="Helical" evidence="8">
    <location>
        <begin position="521"/>
        <end position="538"/>
    </location>
</feature>
<dbReference type="InterPro" id="IPR023408">
    <property type="entry name" value="MscS_beta-dom_sf"/>
</dbReference>
<feature type="domain" description="Mechanosensitive ion channel MscS C-terminal" evidence="12">
    <location>
        <begin position="679"/>
        <end position="761"/>
    </location>
</feature>
<accession>A0ABV3XUS8</accession>
<dbReference type="RefSeq" id="WP_125406511.1">
    <property type="nucleotide sequence ID" value="NZ_JBEHHI010000002.1"/>
</dbReference>
<evidence type="ECO:0000256" key="6">
    <source>
        <dbReference type="ARBA" id="ARBA00023136"/>
    </source>
</evidence>
<dbReference type="InterPro" id="IPR006685">
    <property type="entry name" value="MscS_channel_2nd"/>
</dbReference>
<keyword evidence="3" id="KW-1003">Cell membrane</keyword>
<dbReference type="Pfam" id="PF12607">
    <property type="entry name" value="DUF3772"/>
    <property type="match status" value="1"/>
</dbReference>
<dbReference type="InterPro" id="IPR011014">
    <property type="entry name" value="MscS_channel_TM-2"/>
</dbReference>
<dbReference type="InterPro" id="IPR052702">
    <property type="entry name" value="MscS-like_channel"/>
</dbReference>
<feature type="compositionally biased region" description="Low complexity" evidence="7">
    <location>
        <begin position="787"/>
        <end position="799"/>
    </location>
</feature>
<organism evidence="13 14">
    <name type="scientific">Rhodovulum iodosum</name>
    <dbReference type="NCBI Taxonomy" id="68291"/>
    <lineage>
        <taxon>Bacteria</taxon>
        <taxon>Pseudomonadati</taxon>
        <taxon>Pseudomonadota</taxon>
        <taxon>Alphaproteobacteria</taxon>
        <taxon>Rhodobacterales</taxon>
        <taxon>Paracoccaceae</taxon>
        <taxon>Rhodovulum</taxon>
    </lineage>
</organism>
<sequence length="826" mass="89168">MTVFVRLLLVLSLALASLGPVLSPAPAVAQEAQTEDALDYEAWEKTATRAEDVLQTGRASNAAMEALRQEIADWRAKFLAAQDVNSNRIQTLQTQIESLGPAPAEGESEANEIAQRRAELNRQLSELQAPVRKAEEAYSRADGLIREIDVLIRERQANELLLLGPSPLNPVHWPEAGRQTARSFSAIWGEISTNWESPARRTVMRENLPATLFYLALAGVLVLRGRRWTQNLTSRIVNSGKGRGRVVYASLSSIAQIIVPVVGLFILVAAAKSTGMMAPRGLKLVELIPVMGLVVFVGRWLGGRVFSLTEVSRPILNLSKEQMAAGRFYSSSLGLLLGIALLGASFAQSEDFSDATRAVLSFPLIVVGGLLLWRVGRLLRSHVEAEDASTEERHYRNRIIGLISRAVVVVAVVGPVLAAIGYVEAAEFLVHPTIMTLALLGLLMILQRFVYDVYDLLTGAPTGDGATEGLIPVLVGMVLAFLAMPVLALIWGARVADLTEVWARFIEGFTIGETRVSPTDFLTFALVFAVGYTLTRVVQGTLRSTVLPKTKIDPGGQTAIISGLGYVGIFLAAIIAITTAGIDLSSVALVAGALTVGIGFGLQTIVSNFVSGIILLIERPVSQGDWIEVGGVMGTVKDISVRATRIETFDRTNVIVPNADLVSGQVTNWTKYNLMGRVIVPVGVAYGTDTKKVDEILREVARAHPLVVMNPEPLILFMNFGADALEFEVRVILSNVNYSLSVRNDLNHEIARRFAEEGIEIPFAQRDIWLRNPETLSGPRPVSETIAPAPETGAPAPAATSQPEEYVPRIDNDGTDGTDGGDGDGR</sequence>
<evidence type="ECO:0000256" key="2">
    <source>
        <dbReference type="ARBA" id="ARBA00008017"/>
    </source>
</evidence>
<keyword evidence="9" id="KW-0732">Signal</keyword>
<feature type="signal peptide" evidence="9">
    <location>
        <begin position="1"/>
        <end position="29"/>
    </location>
</feature>
<dbReference type="SUPFAM" id="SSF82689">
    <property type="entry name" value="Mechanosensitive channel protein MscS (YggB), C-terminal domain"/>
    <property type="match status" value="1"/>
</dbReference>
<feature type="transmembrane region" description="Helical" evidence="8">
    <location>
        <begin position="588"/>
        <end position="617"/>
    </location>
</feature>
<dbReference type="InterPro" id="IPR010920">
    <property type="entry name" value="LSM_dom_sf"/>
</dbReference>
<keyword evidence="6 8" id="KW-0472">Membrane</keyword>
<evidence type="ECO:0000259" key="10">
    <source>
        <dbReference type="Pfam" id="PF00924"/>
    </source>
</evidence>
<feature type="transmembrane region" description="Helical" evidence="8">
    <location>
        <begin position="559"/>
        <end position="582"/>
    </location>
</feature>
<feature type="transmembrane region" description="Helical" evidence="8">
    <location>
        <begin position="328"/>
        <end position="349"/>
    </location>
</feature>
<dbReference type="Gene3D" id="3.30.70.100">
    <property type="match status" value="1"/>
</dbReference>
<dbReference type="InterPro" id="IPR049278">
    <property type="entry name" value="MS_channel_C"/>
</dbReference>
<feature type="domain" description="DUF3772" evidence="11">
    <location>
        <begin position="132"/>
        <end position="191"/>
    </location>
</feature>
<evidence type="ECO:0000256" key="4">
    <source>
        <dbReference type="ARBA" id="ARBA00022692"/>
    </source>
</evidence>
<protein>
    <submittedName>
        <fullName evidence="13">Potassium efflux system protein</fullName>
    </submittedName>
</protein>
<comment type="subcellular location">
    <subcellularLocation>
        <location evidence="1">Cell membrane</location>
        <topology evidence="1">Multi-pass membrane protein</topology>
    </subcellularLocation>
</comment>
<feature type="chain" id="PRO_5046202867" evidence="9">
    <location>
        <begin position="30"/>
        <end position="826"/>
    </location>
</feature>
<comment type="caution">
    <text evidence="13">The sequence shown here is derived from an EMBL/GenBank/DDBJ whole genome shotgun (WGS) entry which is preliminary data.</text>
</comment>
<dbReference type="InterPro" id="IPR006686">
    <property type="entry name" value="MscS_channel_CS"/>
</dbReference>
<keyword evidence="5 8" id="KW-1133">Transmembrane helix</keyword>
<comment type="similarity">
    <text evidence="2">Belongs to the MscS (TC 1.A.23) family.</text>
</comment>